<feature type="non-terminal residue" evidence="1">
    <location>
        <position position="80"/>
    </location>
</feature>
<comment type="caution">
    <text evidence="1">The sequence shown here is derived from an EMBL/GenBank/DDBJ whole genome shotgun (WGS) entry which is preliminary data.</text>
</comment>
<protein>
    <submittedName>
        <fullName evidence="1">Uncharacterized protein</fullName>
    </submittedName>
</protein>
<evidence type="ECO:0000313" key="1">
    <source>
        <dbReference type="EMBL" id="KAL0161129.1"/>
    </source>
</evidence>
<name>A0ABD0NGM5_CIRMR</name>
<dbReference type="AlphaFoldDB" id="A0ABD0NGM5"/>
<proteinExistence type="predicted"/>
<evidence type="ECO:0000313" key="2">
    <source>
        <dbReference type="Proteomes" id="UP001529510"/>
    </source>
</evidence>
<feature type="non-terminal residue" evidence="1">
    <location>
        <position position="1"/>
    </location>
</feature>
<dbReference type="Proteomes" id="UP001529510">
    <property type="component" value="Unassembled WGS sequence"/>
</dbReference>
<reference evidence="1 2" key="1">
    <citation type="submission" date="2024-05" db="EMBL/GenBank/DDBJ databases">
        <title>Genome sequencing and assembly of Indian major carp, Cirrhinus mrigala (Hamilton, 1822).</title>
        <authorList>
            <person name="Mohindra V."/>
            <person name="Chowdhury L.M."/>
            <person name="Lal K."/>
            <person name="Jena J.K."/>
        </authorList>
    </citation>
    <scope>NUCLEOTIDE SEQUENCE [LARGE SCALE GENOMIC DNA]</scope>
    <source>
        <strain evidence="1">CM1030</strain>
        <tissue evidence="1">Blood</tissue>
    </source>
</reference>
<dbReference type="EMBL" id="JAMKFB020000022">
    <property type="protein sequence ID" value="KAL0161129.1"/>
    <property type="molecule type" value="Genomic_DNA"/>
</dbReference>
<organism evidence="1 2">
    <name type="scientific">Cirrhinus mrigala</name>
    <name type="common">Mrigala</name>
    <dbReference type="NCBI Taxonomy" id="683832"/>
    <lineage>
        <taxon>Eukaryota</taxon>
        <taxon>Metazoa</taxon>
        <taxon>Chordata</taxon>
        <taxon>Craniata</taxon>
        <taxon>Vertebrata</taxon>
        <taxon>Euteleostomi</taxon>
        <taxon>Actinopterygii</taxon>
        <taxon>Neopterygii</taxon>
        <taxon>Teleostei</taxon>
        <taxon>Ostariophysi</taxon>
        <taxon>Cypriniformes</taxon>
        <taxon>Cyprinidae</taxon>
        <taxon>Labeoninae</taxon>
        <taxon>Labeonini</taxon>
        <taxon>Cirrhinus</taxon>
    </lineage>
</organism>
<sequence>DNPLDHLNTANLGAAEQQKAAQLAGFQFEVRYRPGWTNGNADALSRPTEDGADRCGEVGYVASEVVRACVHAFAPVTKNL</sequence>
<keyword evidence="2" id="KW-1185">Reference proteome</keyword>
<accession>A0ABD0NGM5</accession>
<gene>
    <name evidence="1" type="ORF">M9458_044854</name>
</gene>